<gene>
    <name evidence="1" type="ORF">N8I77_006735</name>
</gene>
<protein>
    <submittedName>
        <fullName evidence="1">Uncharacterized protein</fullName>
    </submittedName>
</protein>
<dbReference type="Proteomes" id="UP001265746">
    <property type="component" value="Unassembled WGS sequence"/>
</dbReference>
<reference evidence="1" key="1">
    <citation type="submission" date="2023-06" db="EMBL/GenBank/DDBJ databases">
        <authorList>
            <person name="Noh H."/>
        </authorList>
    </citation>
    <scope>NUCLEOTIDE SEQUENCE</scope>
    <source>
        <strain evidence="1">DUCC20226</strain>
    </source>
</reference>
<dbReference type="SUPFAM" id="SSF50960">
    <property type="entry name" value="TolB, C-terminal domain"/>
    <property type="match status" value="1"/>
</dbReference>
<comment type="caution">
    <text evidence="1">The sequence shown here is derived from an EMBL/GenBank/DDBJ whole genome shotgun (WGS) entry which is preliminary data.</text>
</comment>
<sequence length="284" mass="31749">MESEIVVSSDVGKTKKSFCHGSIHPDGRYLCITQANWRKPLILEDAIDLEDFFFIEDDFDGVGDHPTISTFSPDGRILVIARNSLLCQIEIEDDWATTNSYCLATTPDRESGENRIKSLQFMKDGSKLIVACETDFIIMDTAADSWLKKRVVKYPCLANSLDISPGGKIVACGSETGELWLWTSQMECWVRRMMPQGGAGAESDALENVRFFASGGSILCNCRGNFWVEMWRSVPLDRIGFSSKPRYYHGRRMGHLVTYPIRGLGATALGGDKGASVIFWKYEL</sequence>
<proteinExistence type="predicted"/>
<keyword evidence="2" id="KW-1185">Reference proteome</keyword>
<evidence type="ECO:0000313" key="1">
    <source>
        <dbReference type="EMBL" id="KAK2608102.1"/>
    </source>
</evidence>
<dbReference type="EMBL" id="JAUJFL010000003">
    <property type="protein sequence ID" value="KAK2608102.1"/>
    <property type="molecule type" value="Genomic_DNA"/>
</dbReference>
<dbReference type="Gene3D" id="2.130.10.10">
    <property type="entry name" value="YVTN repeat-like/Quinoprotein amine dehydrogenase"/>
    <property type="match status" value="1"/>
</dbReference>
<dbReference type="AlphaFoldDB" id="A0AAD9SHL0"/>
<name>A0AAD9SHL0_PHOAM</name>
<organism evidence="1 2">
    <name type="scientific">Phomopsis amygdali</name>
    <name type="common">Fusicoccum amygdali</name>
    <dbReference type="NCBI Taxonomy" id="1214568"/>
    <lineage>
        <taxon>Eukaryota</taxon>
        <taxon>Fungi</taxon>
        <taxon>Dikarya</taxon>
        <taxon>Ascomycota</taxon>
        <taxon>Pezizomycotina</taxon>
        <taxon>Sordariomycetes</taxon>
        <taxon>Sordariomycetidae</taxon>
        <taxon>Diaporthales</taxon>
        <taxon>Diaporthaceae</taxon>
        <taxon>Diaporthe</taxon>
    </lineage>
</organism>
<accession>A0AAD9SHL0</accession>
<dbReference type="InterPro" id="IPR015943">
    <property type="entry name" value="WD40/YVTN_repeat-like_dom_sf"/>
</dbReference>
<evidence type="ECO:0000313" key="2">
    <source>
        <dbReference type="Proteomes" id="UP001265746"/>
    </source>
</evidence>